<reference evidence="6" key="2">
    <citation type="submission" date="2007-04" db="EMBL/GenBank/DDBJ databases">
        <title>The genome of the human body louse.</title>
        <authorList>
            <consortium name="The Human Body Louse Genome Consortium"/>
            <person name="Kirkness E."/>
            <person name="Walenz B."/>
            <person name="Hass B."/>
            <person name="Bruggner R."/>
            <person name="Strausberg R."/>
        </authorList>
    </citation>
    <scope>NUCLEOTIDE SEQUENCE</scope>
    <source>
        <strain evidence="6">USDA</strain>
    </source>
</reference>
<dbReference type="SUPFAM" id="SSF46934">
    <property type="entry name" value="UBA-like"/>
    <property type="match status" value="1"/>
</dbReference>
<gene>
    <name evidence="7" type="primary">8232998</name>
    <name evidence="6" type="ORF">Phum_PHUM507410</name>
</gene>
<comment type="subcellular location">
    <subcellularLocation>
        <location evidence="4">Mitochondrion</location>
    </subcellularLocation>
</comment>
<dbReference type="eggNOG" id="KOG1071">
    <property type="taxonomic scope" value="Eukaryota"/>
</dbReference>
<accession>E0VY22</accession>
<comment type="function">
    <text evidence="4">Associates with the EF-Tu.GDP complex and induces the exchange of GDP to GTP. It remains bound to the aminoacyl-tRNA.EF-Tu.GTP complex up to the GTP hydrolysis stage on the ribosome.</text>
</comment>
<feature type="domain" description="Translation elongation factor EFTs/EF1B dimerisation" evidence="5">
    <location>
        <begin position="88"/>
        <end position="249"/>
    </location>
</feature>
<dbReference type="Proteomes" id="UP000009046">
    <property type="component" value="Unassembled WGS sequence"/>
</dbReference>
<protein>
    <recommendedName>
        <fullName evidence="4">Elongation factor Ts, mitochondrial</fullName>
        <shortName evidence="4">EF-Ts</shortName>
        <shortName evidence="4">EF-TsMt</shortName>
    </recommendedName>
</protein>
<dbReference type="Pfam" id="PF25025">
    <property type="entry name" value="EF-Ts_N"/>
    <property type="match status" value="1"/>
</dbReference>
<dbReference type="InterPro" id="IPR036402">
    <property type="entry name" value="EF-Ts_dimer_sf"/>
</dbReference>
<dbReference type="InterPro" id="IPR009060">
    <property type="entry name" value="UBA-like_sf"/>
</dbReference>
<dbReference type="GO" id="GO:0005739">
    <property type="term" value="C:mitochondrion"/>
    <property type="evidence" value="ECO:0007669"/>
    <property type="project" value="UniProtKB-SubCell"/>
</dbReference>
<dbReference type="OMA" id="QEYMLDD"/>
<dbReference type="EMBL" id="DS235843">
    <property type="protein sequence ID" value="EEB18278.1"/>
    <property type="molecule type" value="Genomic_DNA"/>
</dbReference>
<dbReference type="GeneID" id="8232998"/>
<dbReference type="InterPro" id="IPR014039">
    <property type="entry name" value="Transl_elong_EFTs/EF1B_dimer"/>
</dbReference>
<dbReference type="Gene3D" id="1.10.8.10">
    <property type="entry name" value="DNA helicase RuvA subunit, C-terminal domain"/>
    <property type="match status" value="1"/>
</dbReference>
<evidence type="ECO:0000256" key="2">
    <source>
        <dbReference type="ARBA" id="ARBA00022768"/>
    </source>
</evidence>
<dbReference type="AlphaFoldDB" id="E0VY22"/>
<evidence type="ECO:0000313" key="7">
    <source>
        <dbReference type="EnsemblMetazoa" id="PHUM507410-PA"/>
    </source>
</evidence>
<evidence type="ECO:0000256" key="3">
    <source>
        <dbReference type="ARBA" id="ARBA00022917"/>
    </source>
</evidence>
<reference evidence="7" key="3">
    <citation type="submission" date="2021-02" db="UniProtKB">
        <authorList>
            <consortium name="EnsemblMetazoa"/>
        </authorList>
    </citation>
    <scope>IDENTIFICATION</scope>
    <source>
        <strain evidence="7">USDA</strain>
    </source>
</reference>
<dbReference type="Pfam" id="PF00889">
    <property type="entry name" value="EF_TS"/>
    <property type="match status" value="1"/>
</dbReference>
<keyword evidence="4" id="KW-0496">Mitochondrion</keyword>
<dbReference type="RefSeq" id="XP_002431016.1">
    <property type="nucleotide sequence ID" value="XM_002430971.1"/>
</dbReference>
<dbReference type="EnsemblMetazoa" id="PHUM507410-RA">
    <property type="protein sequence ID" value="PHUM507410-PA"/>
    <property type="gene ID" value="PHUM507410"/>
</dbReference>
<dbReference type="EMBL" id="AAZO01006175">
    <property type="status" value="NOT_ANNOTATED_CDS"/>
    <property type="molecule type" value="Genomic_DNA"/>
</dbReference>
<dbReference type="SUPFAM" id="SSF54713">
    <property type="entry name" value="Elongation factor Ts (EF-Ts), dimerisation domain"/>
    <property type="match status" value="1"/>
</dbReference>
<dbReference type="GO" id="GO:0003746">
    <property type="term" value="F:translation elongation factor activity"/>
    <property type="evidence" value="ECO:0007669"/>
    <property type="project" value="UniProtKB-UniRule"/>
</dbReference>
<dbReference type="HAMAP" id="MF_00050">
    <property type="entry name" value="EF_Ts"/>
    <property type="match status" value="1"/>
</dbReference>
<dbReference type="PANTHER" id="PTHR11741">
    <property type="entry name" value="ELONGATION FACTOR TS"/>
    <property type="match status" value="1"/>
</dbReference>
<organism>
    <name type="scientific">Pediculus humanus subsp. corporis</name>
    <name type="common">Body louse</name>
    <dbReference type="NCBI Taxonomy" id="121224"/>
    <lineage>
        <taxon>Eukaryota</taxon>
        <taxon>Metazoa</taxon>
        <taxon>Ecdysozoa</taxon>
        <taxon>Arthropoda</taxon>
        <taxon>Hexapoda</taxon>
        <taxon>Insecta</taxon>
        <taxon>Pterygota</taxon>
        <taxon>Neoptera</taxon>
        <taxon>Paraneoptera</taxon>
        <taxon>Psocodea</taxon>
        <taxon>Troctomorpha</taxon>
        <taxon>Phthiraptera</taxon>
        <taxon>Anoplura</taxon>
        <taxon>Pediculidae</taxon>
        <taxon>Pediculus</taxon>
    </lineage>
</organism>
<dbReference type="PROSITE" id="PS01127">
    <property type="entry name" value="EF_TS_2"/>
    <property type="match status" value="1"/>
</dbReference>
<keyword evidence="8" id="KW-1185">Reference proteome</keyword>
<dbReference type="InterPro" id="IPR001816">
    <property type="entry name" value="Transl_elong_EFTs/EF1B"/>
</dbReference>
<dbReference type="CTD" id="8232998"/>
<proteinExistence type="inferred from homology"/>
<dbReference type="OrthoDB" id="277235at2759"/>
<dbReference type="Gene3D" id="3.30.479.20">
    <property type="entry name" value="Elongation factor Ts, dimerisation domain"/>
    <property type="match status" value="2"/>
</dbReference>
<dbReference type="GO" id="GO:0070125">
    <property type="term" value="P:mitochondrial translational elongation"/>
    <property type="evidence" value="ECO:0007669"/>
    <property type="project" value="TreeGrafter"/>
</dbReference>
<reference evidence="6" key="1">
    <citation type="submission" date="2007-04" db="EMBL/GenBank/DDBJ databases">
        <title>Annotation of Pediculus humanus corporis strain USDA.</title>
        <authorList>
            <person name="Kirkness E."/>
            <person name="Hannick L."/>
            <person name="Hass B."/>
            <person name="Bruggner R."/>
            <person name="Lawson D."/>
            <person name="Bidwell S."/>
            <person name="Joardar V."/>
            <person name="Caler E."/>
            <person name="Walenz B."/>
            <person name="Inman J."/>
            <person name="Schobel S."/>
            <person name="Galinsky K."/>
            <person name="Amedeo P."/>
            <person name="Strausberg R."/>
        </authorList>
    </citation>
    <scope>NUCLEOTIDE SEQUENCE</scope>
    <source>
        <strain evidence="6">USDA</strain>
    </source>
</reference>
<evidence type="ECO:0000313" key="8">
    <source>
        <dbReference type="Proteomes" id="UP000009046"/>
    </source>
</evidence>
<evidence type="ECO:0000313" key="6">
    <source>
        <dbReference type="EMBL" id="EEB18278.1"/>
    </source>
</evidence>
<dbReference type="VEuPathDB" id="VectorBase:PHUM507410"/>
<dbReference type="HOGENOM" id="CLU_047155_4_0_1"/>
<dbReference type="InterPro" id="IPR018101">
    <property type="entry name" value="Transl_elong_Ts_CS"/>
</dbReference>
<dbReference type="KEGG" id="phu:Phum_PHUM507410"/>
<dbReference type="InParanoid" id="E0VY22"/>
<dbReference type="PANTHER" id="PTHR11741:SF0">
    <property type="entry name" value="ELONGATION FACTOR TS, MITOCHONDRIAL"/>
    <property type="match status" value="1"/>
</dbReference>
<dbReference type="STRING" id="121224.E0VY22"/>
<dbReference type="CDD" id="cd14275">
    <property type="entry name" value="UBA_EF-Ts"/>
    <property type="match status" value="1"/>
</dbReference>
<dbReference type="FunCoup" id="E0VY22">
    <property type="interactions" value="1885"/>
</dbReference>
<keyword evidence="3 4" id="KW-0648">Protein biosynthesis</keyword>
<sequence>MGVFRFFYSSACHHGVTKNALAALRKKTGCTFANCRKALELHNNDEIKAEEWLKEQIKSLGWITAEKLQSRAASQGLIGIASSKKKVAMVEINCETDFVSKNEKFKNMVNIAAKACLKYPLLSSGTDTHTILLNSETMGKLKVGNETLKDQLAVLVGTIGENLLLKRAFCFETTNDDIEVAYSIHPPCQNSDVLIGKFGSFISYRRLKGENVNGDVKPTDNVGYSLCQHIIGMSPSKIGEYNVDEPSKNSNDEKIFIYQDFLFDETKTVGEILNESQIEILDFKRFECGEAEPEKTTEQ</sequence>
<name>E0VY22_PEDHC</name>
<evidence type="ECO:0000256" key="1">
    <source>
        <dbReference type="ARBA" id="ARBA00005532"/>
    </source>
</evidence>
<evidence type="ECO:0000256" key="4">
    <source>
        <dbReference type="HAMAP-Rule" id="MF_03135"/>
    </source>
</evidence>
<evidence type="ECO:0000259" key="5">
    <source>
        <dbReference type="Pfam" id="PF00889"/>
    </source>
</evidence>
<comment type="similarity">
    <text evidence="1 4">Belongs to the EF-Ts family.</text>
</comment>
<keyword evidence="2 4" id="KW-0251">Elongation factor</keyword>